<feature type="region of interest" description="Disordered" evidence="3">
    <location>
        <begin position="1"/>
        <end position="31"/>
    </location>
</feature>
<dbReference type="Gene3D" id="2.40.100.10">
    <property type="entry name" value="Cyclophilin-like"/>
    <property type="match status" value="1"/>
</dbReference>
<feature type="compositionally biased region" description="Basic and acidic residues" evidence="3">
    <location>
        <begin position="1"/>
        <end position="26"/>
    </location>
</feature>
<evidence type="ECO:0000313" key="6">
    <source>
        <dbReference type="EMBL" id="SSA36902.1"/>
    </source>
</evidence>
<evidence type="ECO:0000256" key="3">
    <source>
        <dbReference type="SAM" id="MobiDB-lite"/>
    </source>
</evidence>
<dbReference type="PANTHER" id="PTHR45625:SF3">
    <property type="entry name" value="PEPTIDYL-PROLYL CIS-TRANS ISOMERASE B-RELATED"/>
    <property type="match status" value="1"/>
</dbReference>
<dbReference type="InterPro" id="IPR002130">
    <property type="entry name" value="Cyclophilin-type_PPIase_dom"/>
</dbReference>
<evidence type="ECO:0000256" key="4">
    <source>
        <dbReference type="SAM" id="Phobius"/>
    </source>
</evidence>
<keyword evidence="7" id="KW-1185">Reference proteome</keyword>
<dbReference type="Pfam" id="PF00160">
    <property type="entry name" value="Pro_isomerase"/>
    <property type="match status" value="1"/>
</dbReference>
<evidence type="ECO:0000313" key="7">
    <source>
        <dbReference type="Proteomes" id="UP000250222"/>
    </source>
</evidence>
<dbReference type="CDD" id="cd00317">
    <property type="entry name" value="cyclophilin"/>
    <property type="match status" value="1"/>
</dbReference>
<dbReference type="PRINTS" id="PR00153">
    <property type="entry name" value="CSAPPISMRASE"/>
</dbReference>
<keyword evidence="4" id="KW-0812">Transmembrane</keyword>
<keyword evidence="2 6" id="KW-0413">Isomerase</keyword>
<reference evidence="6 7" key="1">
    <citation type="submission" date="2016-10" db="EMBL/GenBank/DDBJ databases">
        <authorList>
            <person name="Cai Z."/>
        </authorList>
    </citation>
    <scope>NUCLEOTIDE SEQUENCE [LARGE SCALE GENOMIC DNA]</scope>
    <source>
        <strain evidence="6 7">CGMCC 1.10826</strain>
    </source>
</reference>
<dbReference type="InterPro" id="IPR029000">
    <property type="entry name" value="Cyclophilin-like_dom_sf"/>
</dbReference>
<dbReference type="GO" id="GO:0003755">
    <property type="term" value="F:peptidyl-prolyl cis-trans isomerase activity"/>
    <property type="evidence" value="ECO:0007669"/>
    <property type="project" value="UniProtKB-UniRule"/>
</dbReference>
<keyword evidence="4" id="KW-1133">Transmembrane helix</keyword>
<evidence type="ECO:0000256" key="1">
    <source>
        <dbReference type="ARBA" id="ARBA00002388"/>
    </source>
</evidence>
<dbReference type="EMBL" id="UETB01000001">
    <property type="protein sequence ID" value="SSA36902.1"/>
    <property type="molecule type" value="Genomic_DNA"/>
</dbReference>
<dbReference type="EC" id="5.2.1.8" evidence="2"/>
<dbReference type="RefSeq" id="WP_110851027.1">
    <property type="nucleotide sequence ID" value="NZ_QKLZ01000001.1"/>
</dbReference>
<evidence type="ECO:0000259" key="5">
    <source>
        <dbReference type="PROSITE" id="PS50072"/>
    </source>
</evidence>
<gene>
    <name evidence="6" type="ORF">SAMN05216184_101560</name>
</gene>
<comment type="function">
    <text evidence="1 2">PPIases accelerate the folding of proteins. It catalyzes the cis-trans isomerization of proline imidic peptide bonds in oligopeptides.</text>
</comment>
<comment type="similarity">
    <text evidence="2">Belongs to the cyclophilin-type PPIase family.</text>
</comment>
<organism evidence="6 7">
    <name type="scientific">Georgenia satyanarayanai</name>
    <dbReference type="NCBI Taxonomy" id="860221"/>
    <lineage>
        <taxon>Bacteria</taxon>
        <taxon>Bacillati</taxon>
        <taxon>Actinomycetota</taxon>
        <taxon>Actinomycetes</taxon>
        <taxon>Micrococcales</taxon>
        <taxon>Bogoriellaceae</taxon>
        <taxon>Georgenia</taxon>
    </lineage>
</organism>
<feature type="region of interest" description="Disordered" evidence="3">
    <location>
        <begin position="60"/>
        <end position="101"/>
    </location>
</feature>
<evidence type="ECO:0000256" key="2">
    <source>
        <dbReference type="RuleBase" id="RU363019"/>
    </source>
</evidence>
<feature type="domain" description="PPIase cyclophilin-type" evidence="5">
    <location>
        <begin position="108"/>
        <end position="259"/>
    </location>
</feature>
<dbReference type="OrthoDB" id="5507614at2"/>
<dbReference type="SUPFAM" id="SSF50891">
    <property type="entry name" value="Cyclophilin-like"/>
    <property type="match status" value="1"/>
</dbReference>
<dbReference type="InterPro" id="IPR044666">
    <property type="entry name" value="Cyclophilin_A-like"/>
</dbReference>
<keyword evidence="2" id="KW-0697">Rotamase</keyword>
<dbReference type="PANTHER" id="PTHR45625">
    <property type="entry name" value="PEPTIDYL-PROLYL CIS-TRANS ISOMERASE-RELATED"/>
    <property type="match status" value="1"/>
</dbReference>
<dbReference type="Proteomes" id="UP000250222">
    <property type="component" value="Unassembled WGS sequence"/>
</dbReference>
<sequence>MTRSSKQERAYQKRRQESWDKRSREKAARRRRTTMVVATIVGLAVVAAVIALLLINRPEDEPDVQPTDTPTTAPAEEAAPLPTTDPELYDAAPDPAEAEGRTWQVTVQTSAGDIGMEIDGENAPQAAANFLRLARDGFYDGTACHRLLPDSLLQCGDPTATGTGGPGYSFGPVENAPEDDLYPAGTLAMARQSGNAESMGSQFFMVFADVPLPSDNAGGYSVFGRVTEGLDILQQVGSAGTVEGTEQPALPVTIEGVTID</sequence>
<name>A0A2Y9BV82_9MICO</name>
<protein>
    <recommendedName>
        <fullName evidence="2">Peptidyl-prolyl cis-trans isomerase</fullName>
        <shortName evidence="2">PPIase</shortName>
        <ecNumber evidence="2">5.2.1.8</ecNumber>
    </recommendedName>
</protein>
<dbReference type="AlphaFoldDB" id="A0A2Y9BV82"/>
<accession>A0A2Y9BV82</accession>
<proteinExistence type="inferred from homology"/>
<feature type="compositionally biased region" description="Low complexity" evidence="3">
    <location>
        <begin position="64"/>
        <end position="86"/>
    </location>
</feature>
<keyword evidence="4" id="KW-0472">Membrane</keyword>
<feature type="transmembrane region" description="Helical" evidence="4">
    <location>
        <begin position="34"/>
        <end position="55"/>
    </location>
</feature>
<dbReference type="PROSITE" id="PS50072">
    <property type="entry name" value="CSA_PPIASE_2"/>
    <property type="match status" value="1"/>
</dbReference>
<comment type="catalytic activity">
    <reaction evidence="2">
        <text>[protein]-peptidylproline (omega=180) = [protein]-peptidylproline (omega=0)</text>
        <dbReference type="Rhea" id="RHEA:16237"/>
        <dbReference type="Rhea" id="RHEA-COMP:10747"/>
        <dbReference type="Rhea" id="RHEA-COMP:10748"/>
        <dbReference type="ChEBI" id="CHEBI:83833"/>
        <dbReference type="ChEBI" id="CHEBI:83834"/>
        <dbReference type="EC" id="5.2.1.8"/>
    </reaction>
</comment>